<keyword evidence="19" id="KW-1185">Reference proteome</keyword>
<proteinExistence type="inferred from homology"/>
<evidence type="ECO:0000313" key="18">
    <source>
        <dbReference type="EMBL" id="KFM66981.1"/>
    </source>
</evidence>
<feature type="binding site" evidence="15">
    <location>
        <position position="74"/>
    </location>
    <ligand>
        <name>ATP</name>
        <dbReference type="ChEBI" id="CHEBI:30616"/>
    </ligand>
</feature>
<evidence type="ECO:0000256" key="16">
    <source>
        <dbReference type="RuleBase" id="RU000304"/>
    </source>
</evidence>
<evidence type="ECO:0000256" key="8">
    <source>
        <dbReference type="ARBA" id="ARBA00022679"/>
    </source>
</evidence>
<evidence type="ECO:0000256" key="10">
    <source>
        <dbReference type="ARBA" id="ARBA00022777"/>
    </source>
</evidence>
<comment type="similarity">
    <text evidence="2">Belongs to the protein kinase superfamily. CMGC Ser/Thr protein kinase family. CDC2/CDKX subfamily.</text>
</comment>
<dbReference type="GO" id="GO:0005524">
    <property type="term" value="F:ATP binding"/>
    <property type="evidence" value="ECO:0007669"/>
    <property type="project" value="UniProtKB-UniRule"/>
</dbReference>
<name>A0A087TPE2_STEMI</name>
<dbReference type="InterPro" id="IPR050108">
    <property type="entry name" value="CDK"/>
</dbReference>
<organism evidence="18 19">
    <name type="scientific">Stegodyphus mimosarum</name>
    <name type="common">African social velvet spider</name>
    <dbReference type="NCBI Taxonomy" id="407821"/>
    <lineage>
        <taxon>Eukaryota</taxon>
        <taxon>Metazoa</taxon>
        <taxon>Ecdysozoa</taxon>
        <taxon>Arthropoda</taxon>
        <taxon>Chelicerata</taxon>
        <taxon>Arachnida</taxon>
        <taxon>Araneae</taxon>
        <taxon>Araneomorphae</taxon>
        <taxon>Entelegynae</taxon>
        <taxon>Eresoidea</taxon>
        <taxon>Eresidae</taxon>
        <taxon>Stegodyphus</taxon>
    </lineage>
</organism>
<dbReference type="GO" id="GO:0051301">
    <property type="term" value="P:cell division"/>
    <property type="evidence" value="ECO:0007669"/>
    <property type="project" value="UniProtKB-KW"/>
</dbReference>
<keyword evidence="12" id="KW-0131">Cell cycle</keyword>
<dbReference type="GO" id="GO:0005737">
    <property type="term" value="C:cytoplasm"/>
    <property type="evidence" value="ECO:0007669"/>
    <property type="project" value="UniProtKB-SubCell"/>
</dbReference>
<dbReference type="OrthoDB" id="1732493at2759"/>
<gene>
    <name evidence="18" type="ORF">X975_05644</name>
</gene>
<dbReference type="Gene3D" id="3.30.200.20">
    <property type="entry name" value="Phosphorylase Kinase, domain 1"/>
    <property type="match status" value="1"/>
</dbReference>
<evidence type="ECO:0000256" key="3">
    <source>
        <dbReference type="ARBA" id="ARBA00012425"/>
    </source>
</evidence>
<dbReference type="PANTHER" id="PTHR24056:SF472">
    <property type="entry name" value="CYCLIN-DEPENDENT KINASE 4, ISOFORM A"/>
    <property type="match status" value="1"/>
</dbReference>
<comment type="subcellular location">
    <subcellularLocation>
        <location evidence="1">Cytoplasm</location>
    </subcellularLocation>
</comment>
<evidence type="ECO:0000256" key="9">
    <source>
        <dbReference type="ARBA" id="ARBA00022741"/>
    </source>
</evidence>
<dbReference type="GO" id="GO:0000082">
    <property type="term" value="P:G1/S transition of mitotic cell cycle"/>
    <property type="evidence" value="ECO:0007669"/>
    <property type="project" value="TreeGrafter"/>
</dbReference>
<dbReference type="InterPro" id="IPR011009">
    <property type="entry name" value="Kinase-like_dom_sf"/>
</dbReference>
<dbReference type="InterPro" id="IPR000719">
    <property type="entry name" value="Prot_kinase_dom"/>
</dbReference>
<evidence type="ECO:0000256" key="11">
    <source>
        <dbReference type="ARBA" id="ARBA00022840"/>
    </source>
</evidence>
<keyword evidence="6" id="KW-0597">Phosphoprotein</keyword>
<dbReference type="EC" id="2.7.11.22" evidence="3"/>
<evidence type="ECO:0000256" key="2">
    <source>
        <dbReference type="ARBA" id="ARBA00006485"/>
    </source>
</evidence>
<evidence type="ECO:0000256" key="6">
    <source>
        <dbReference type="ARBA" id="ARBA00022553"/>
    </source>
</evidence>
<evidence type="ECO:0000256" key="4">
    <source>
        <dbReference type="ARBA" id="ARBA00022490"/>
    </source>
</evidence>
<dbReference type="STRING" id="407821.A0A087TPE2"/>
<evidence type="ECO:0000256" key="5">
    <source>
        <dbReference type="ARBA" id="ARBA00022527"/>
    </source>
</evidence>
<protein>
    <recommendedName>
        <fullName evidence="3">cyclin-dependent kinase</fullName>
        <ecNumber evidence="3">2.7.11.22</ecNumber>
    </recommendedName>
</protein>
<sequence length="359" mass="40544">MPSHLVAKTSPATSVSLHSISQQQNAASTSVSPFSIIQHSNKSFDDMTLIGNGAYGTVYKARDLANSGQFVALKKVKVPLGEEGVPISTVREISLLKQLTALEHPNIVRLFDICQGRRLEDEHQMLVYLVFEHVDQDLATYLEKCPPAGLTLDKIKDITYQLLNGLDFLHFNRVLHRDLKPQNVLISNQGIVKLADFGLARIYSEQATLTSVVVTLWYRPPEVLLSQTYASAVDIWSCGCIFAELYRQKPLFPGENDIDQLVKIFQIIGSPLQCEWPTDISLPWTSFKFYKGVPIRDVVPEICADGADLLKNMLLFNPAQRISCSEAMKHPFFKDYEKNLPDNFNCNFLNRFKSRTYKV</sequence>
<evidence type="ECO:0000256" key="1">
    <source>
        <dbReference type="ARBA" id="ARBA00004496"/>
    </source>
</evidence>
<keyword evidence="4" id="KW-0963">Cytoplasm</keyword>
<dbReference type="InterPro" id="IPR017441">
    <property type="entry name" value="Protein_kinase_ATP_BS"/>
</dbReference>
<keyword evidence="11 15" id="KW-0067">ATP-binding</keyword>
<evidence type="ECO:0000259" key="17">
    <source>
        <dbReference type="PROSITE" id="PS50011"/>
    </source>
</evidence>
<reference evidence="18 19" key="1">
    <citation type="submission" date="2013-11" db="EMBL/GenBank/DDBJ databases">
        <title>Genome sequencing of Stegodyphus mimosarum.</title>
        <authorList>
            <person name="Bechsgaard J."/>
        </authorList>
    </citation>
    <scope>NUCLEOTIDE SEQUENCE [LARGE SCALE GENOMIC DNA]</scope>
</reference>
<dbReference type="PROSITE" id="PS00107">
    <property type="entry name" value="PROTEIN_KINASE_ATP"/>
    <property type="match status" value="1"/>
</dbReference>
<dbReference type="FunFam" id="3.30.200.20:FF:000124">
    <property type="entry name" value="Cyclin-dependent kinase 4"/>
    <property type="match status" value="1"/>
</dbReference>
<accession>A0A087TPE2</accession>
<dbReference type="GO" id="GO:0004693">
    <property type="term" value="F:cyclin-dependent protein serine/threonine kinase activity"/>
    <property type="evidence" value="ECO:0007669"/>
    <property type="project" value="UniProtKB-EC"/>
</dbReference>
<comment type="catalytic activity">
    <reaction evidence="14">
        <text>L-seryl-[protein] + ATP = O-phospho-L-seryl-[protein] + ADP + H(+)</text>
        <dbReference type="Rhea" id="RHEA:17989"/>
        <dbReference type="Rhea" id="RHEA-COMP:9863"/>
        <dbReference type="Rhea" id="RHEA-COMP:11604"/>
        <dbReference type="ChEBI" id="CHEBI:15378"/>
        <dbReference type="ChEBI" id="CHEBI:29999"/>
        <dbReference type="ChEBI" id="CHEBI:30616"/>
        <dbReference type="ChEBI" id="CHEBI:83421"/>
        <dbReference type="ChEBI" id="CHEBI:456216"/>
        <dbReference type="EC" id="2.7.11.22"/>
    </reaction>
</comment>
<comment type="catalytic activity">
    <reaction evidence="13">
        <text>L-threonyl-[protein] + ATP = O-phospho-L-threonyl-[protein] + ADP + H(+)</text>
        <dbReference type="Rhea" id="RHEA:46608"/>
        <dbReference type="Rhea" id="RHEA-COMP:11060"/>
        <dbReference type="Rhea" id="RHEA-COMP:11605"/>
        <dbReference type="ChEBI" id="CHEBI:15378"/>
        <dbReference type="ChEBI" id="CHEBI:30013"/>
        <dbReference type="ChEBI" id="CHEBI:30616"/>
        <dbReference type="ChEBI" id="CHEBI:61977"/>
        <dbReference type="ChEBI" id="CHEBI:456216"/>
        <dbReference type="EC" id="2.7.11.22"/>
    </reaction>
</comment>
<dbReference type="Proteomes" id="UP000054359">
    <property type="component" value="Unassembled WGS sequence"/>
</dbReference>
<dbReference type="GO" id="GO:0010468">
    <property type="term" value="P:regulation of gene expression"/>
    <property type="evidence" value="ECO:0007669"/>
    <property type="project" value="TreeGrafter"/>
</dbReference>
<dbReference type="AlphaFoldDB" id="A0A087TPE2"/>
<dbReference type="SMART" id="SM00220">
    <property type="entry name" value="S_TKc"/>
    <property type="match status" value="1"/>
</dbReference>
<dbReference type="GO" id="GO:0000307">
    <property type="term" value="C:cyclin-dependent protein kinase holoenzyme complex"/>
    <property type="evidence" value="ECO:0007669"/>
    <property type="project" value="TreeGrafter"/>
</dbReference>
<feature type="domain" description="Protein kinase" evidence="17">
    <location>
        <begin position="44"/>
        <end position="333"/>
    </location>
</feature>
<keyword evidence="7" id="KW-0132">Cell division</keyword>
<evidence type="ECO:0000256" key="12">
    <source>
        <dbReference type="ARBA" id="ARBA00023306"/>
    </source>
</evidence>
<dbReference type="GO" id="GO:0030332">
    <property type="term" value="F:cyclin binding"/>
    <property type="evidence" value="ECO:0007669"/>
    <property type="project" value="TreeGrafter"/>
</dbReference>
<dbReference type="OMA" id="KNFPPLM"/>
<dbReference type="PROSITE" id="PS50011">
    <property type="entry name" value="PROTEIN_KINASE_DOM"/>
    <property type="match status" value="1"/>
</dbReference>
<dbReference type="FunFam" id="1.10.510.10:FF:000205">
    <property type="entry name" value="Cyclin-dependent kinase 6"/>
    <property type="match status" value="1"/>
</dbReference>
<evidence type="ECO:0000256" key="14">
    <source>
        <dbReference type="ARBA" id="ARBA00048367"/>
    </source>
</evidence>
<dbReference type="GO" id="GO:0010389">
    <property type="term" value="P:regulation of G2/M transition of mitotic cell cycle"/>
    <property type="evidence" value="ECO:0007669"/>
    <property type="project" value="TreeGrafter"/>
</dbReference>
<keyword evidence="5 16" id="KW-0723">Serine/threonine-protein kinase</keyword>
<dbReference type="InterPro" id="IPR008271">
    <property type="entry name" value="Ser/Thr_kinase_AS"/>
</dbReference>
<evidence type="ECO:0000256" key="7">
    <source>
        <dbReference type="ARBA" id="ARBA00022618"/>
    </source>
</evidence>
<dbReference type="PROSITE" id="PS00108">
    <property type="entry name" value="PROTEIN_KINASE_ST"/>
    <property type="match status" value="1"/>
</dbReference>
<dbReference type="CDD" id="cd07838">
    <property type="entry name" value="STKc_CDK4_6_like"/>
    <property type="match status" value="1"/>
</dbReference>
<dbReference type="GO" id="GO:0007165">
    <property type="term" value="P:signal transduction"/>
    <property type="evidence" value="ECO:0007669"/>
    <property type="project" value="TreeGrafter"/>
</dbReference>
<evidence type="ECO:0000256" key="15">
    <source>
        <dbReference type="PROSITE-ProRule" id="PRU10141"/>
    </source>
</evidence>
<keyword evidence="9 15" id="KW-0547">Nucleotide-binding</keyword>
<evidence type="ECO:0000313" key="19">
    <source>
        <dbReference type="Proteomes" id="UP000054359"/>
    </source>
</evidence>
<keyword evidence="10 18" id="KW-0418">Kinase</keyword>
<evidence type="ECO:0000256" key="13">
    <source>
        <dbReference type="ARBA" id="ARBA00047811"/>
    </source>
</evidence>
<dbReference type="Gene3D" id="1.10.510.10">
    <property type="entry name" value="Transferase(Phosphotransferase) domain 1"/>
    <property type="match status" value="1"/>
</dbReference>
<dbReference type="EMBL" id="KK116158">
    <property type="protein sequence ID" value="KFM66981.1"/>
    <property type="molecule type" value="Genomic_DNA"/>
</dbReference>
<dbReference type="PANTHER" id="PTHR24056">
    <property type="entry name" value="CELL DIVISION PROTEIN KINASE"/>
    <property type="match status" value="1"/>
</dbReference>
<dbReference type="Pfam" id="PF00069">
    <property type="entry name" value="Pkinase"/>
    <property type="match status" value="1"/>
</dbReference>
<keyword evidence="8" id="KW-0808">Transferase</keyword>
<dbReference type="GO" id="GO:0005634">
    <property type="term" value="C:nucleus"/>
    <property type="evidence" value="ECO:0007669"/>
    <property type="project" value="TreeGrafter"/>
</dbReference>
<feature type="non-terminal residue" evidence="18">
    <location>
        <position position="359"/>
    </location>
</feature>
<dbReference type="SUPFAM" id="SSF56112">
    <property type="entry name" value="Protein kinase-like (PK-like)"/>
    <property type="match status" value="1"/>
</dbReference>